<evidence type="ECO:0000256" key="1">
    <source>
        <dbReference type="ARBA" id="ARBA00010995"/>
    </source>
</evidence>
<dbReference type="GO" id="GO:0016301">
    <property type="term" value="F:kinase activity"/>
    <property type="evidence" value="ECO:0007669"/>
    <property type="project" value="UniProtKB-KW"/>
</dbReference>
<dbReference type="SUPFAM" id="SSF111331">
    <property type="entry name" value="NAD kinase/diacylglycerol kinase-like"/>
    <property type="match status" value="1"/>
</dbReference>
<evidence type="ECO:0000256" key="3">
    <source>
        <dbReference type="ARBA" id="ARBA00022777"/>
    </source>
</evidence>
<dbReference type="InterPro" id="IPR002504">
    <property type="entry name" value="NADK"/>
</dbReference>
<dbReference type="Gene3D" id="2.60.200.30">
    <property type="entry name" value="Probable inorganic polyphosphate/atp-NAD kinase, domain 2"/>
    <property type="match status" value="1"/>
</dbReference>
<comment type="similarity">
    <text evidence="1">Belongs to the NAD kinase family.</text>
</comment>
<dbReference type="Proteomes" id="UP000823046">
    <property type="component" value="Unassembled WGS sequence"/>
</dbReference>
<keyword evidence="4" id="KW-0521">NADP</keyword>
<dbReference type="InterPro" id="IPR016064">
    <property type="entry name" value="NAD/diacylglycerol_kinase_sf"/>
</dbReference>
<keyword evidence="8" id="KW-1185">Reference proteome</keyword>
<feature type="compositionally biased region" description="Polar residues" evidence="6">
    <location>
        <begin position="347"/>
        <end position="359"/>
    </location>
</feature>
<evidence type="ECO:0000256" key="5">
    <source>
        <dbReference type="ARBA" id="ARBA00023027"/>
    </source>
</evidence>
<organism evidence="7 8">
    <name type="scientific">Cardiosporidium cionae</name>
    <dbReference type="NCBI Taxonomy" id="476202"/>
    <lineage>
        <taxon>Eukaryota</taxon>
        <taxon>Sar</taxon>
        <taxon>Alveolata</taxon>
        <taxon>Apicomplexa</taxon>
        <taxon>Aconoidasida</taxon>
        <taxon>Nephromycida</taxon>
        <taxon>Cardiosporidium</taxon>
    </lineage>
</organism>
<name>A0ABQ7JCF4_9APIC</name>
<proteinExistence type="inferred from homology"/>
<evidence type="ECO:0000256" key="4">
    <source>
        <dbReference type="ARBA" id="ARBA00022857"/>
    </source>
</evidence>
<evidence type="ECO:0000313" key="8">
    <source>
        <dbReference type="Proteomes" id="UP000823046"/>
    </source>
</evidence>
<evidence type="ECO:0000256" key="2">
    <source>
        <dbReference type="ARBA" id="ARBA00022679"/>
    </source>
</evidence>
<gene>
    <name evidence="7" type="ORF">IE077_001699</name>
</gene>
<sequence>MECGDDRGSSSHFPSALSADISICKFDAKPQHVLIIKRRNTPTVTTVAMRLAQFLSERYGITVIVEPAAAAEMAGHQPANIKTWLNQTSASNLAAMIDFVIAIGGDGTILWVSNLFPGFIPPVVGFSMGSLGYLNQFAIDEAENTLQQIVEDNFPVSFRQRIMVSIYDECHRKFNEMAGLNECVIDRGPSPFLTVLEVFYNNHFFTNVSADGLILATPSGSTAYSMSAGGPVVHPKVPCFLFTPISPHSLSFRPLVIPNTAKLRIEVSSDSRAPAWVAVDGRGGTEMKQGSYAIIELAPHPFPLVINHSTTKLDTWLSSLKRSLNWNQKIRQNASFENSPRVYPSQESAAHFSSANSLSNEKHHESDIQEQFFGTKNTTLHLPDNPSGSYNILYLDAESFKGKKASLIMNASVNVPFSTSQMHT</sequence>
<dbReference type="Pfam" id="PF01513">
    <property type="entry name" value="NAD_kinase"/>
    <property type="match status" value="1"/>
</dbReference>
<dbReference type="Gene3D" id="3.40.50.10330">
    <property type="entry name" value="Probable inorganic polyphosphate/atp-NAD kinase, domain 1"/>
    <property type="match status" value="1"/>
</dbReference>
<keyword evidence="2" id="KW-0808">Transferase</keyword>
<accession>A0ABQ7JCF4</accession>
<dbReference type="PANTHER" id="PTHR20275">
    <property type="entry name" value="NAD KINASE"/>
    <property type="match status" value="1"/>
</dbReference>
<feature type="region of interest" description="Disordered" evidence="6">
    <location>
        <begin position="347"/>
        <end position="367"/>
    </location>
</feature>
<dbReference type="EMBL" id="JADAQX010000141">
    <property type="protein sequence ID" value="KAF8821706.1"/>
    <property type="molecule type" value="Genomic_DNA"/>
</dbReference>
<keyword evidence="5" id="KW-0520">NAD</keyword>
<evidence type="ECO:0000313" key="7">
    <source>
        <dbReference type="EMBL" id="KAF8821706.1"/>
    </source>
</evidence>
<keyword evidence="3 7" id="KW-0418">Kinase</keyword>
<dbReference type="InterPro" id="IPR017438">
    <property type="entry name" value="ATP-NAD_kinase_N"/>
</dbReference>
<dbReference type="InterPro" id="IPR017437">
    <property type="entry name" value="ATP-NAD_kinase_PpnK-typ_C"/>
</dbReference>
<comment type="caution">
    <text evidence="7">The sequence shown here is derived from an EMBL/GenBank/DDBJ whole genome shotgun (WGS) entry which is preliminary data.</text>
</comment>
<evidence type="ECO:0000256" key="6">
    <source>
        <dbReference type="SAM" id="MobiDB-lite"/>
    </source>
</evidence>
<dbReference type="HAMAP" id="MF_00361">
    <property type="entry name" value="NAD_kinase"/>
    <property type="match status" value="1"/>
</dbReference>
<protein>
    <submittedName>
        <fullName evidence="7">NaD(+)/naDH kinase domain-containing protein</fullName>
    </submittedName>
</protein>
<dbReference type="Pfam" id="PF20143">
    <property type="entry name" value="NAD_kinase_C"/>
    <property type="match status" value="1"/>
</dbReference>
<dbReference type="PANTHER" id="PTHR20275:SF0">
    <property type="entry name" value="NAD KINASE"/>
    <property type="match status" value="1"/>
</dbReference>
<reference evidence="7 8" key="1">
    <citation type="journal article" date="2020" name="bioRxiv">
        <title>Metabolic contributions of an alphaproteobacterial endosymbiont in the apicomplexan Cardiosporidium cionae.</title>
        <authorList>
            <person name="Hunter E.S."/>
            <person name="Paight C.J."/>
            <person name="Lane C.E."/>
        </authorList>
    </citation>
    <scope>NUCLEOTIDE SEQUENCE [LARGE SCALE GENOMIC DNA]</scope>
    <source>
        <strain evidence="7">ESH_2018</strain>
    </source>
</reference>